<name>A0ABN9U7G9_9DINO</name>
<sequence length="132" mass="14042">CYDLRDEKRSGGDDQQRGGGSDSAVELRDPPALVEPGVPREGSRARARDPEAAQGVGSAQAQGSRGRRQWEGQAAVHDQPDAEHQGGHGRREGPQGEGRVRDGRGREPREHEGRGGASEGRAGRLPPSLPEV</sequence>
<dbReference type="EMBL" id="CAUYUJ010015516">
    <property type="protein sequence ID" value="CAK0855070.1"/>
    <property type="molecule type" value="Genomic_DNA"/>
</dbReference>
<feature type="compositionally biased region" description="Basic and acidic residues" evidence="1">
    <location>
        <begin position="78"/>
        <end position="114"/>
    </location>
</feature>
<reference evidence="2" key="1">
    <citation type="submission" date="2023-10" db="EMBL/GenBank/DDBJ databases">
        <authorList>
            <person name="Chen Y."/>
            <person name="Shah S."/>
            <person name="Dougan E. K."/>
            <person name="Thang M."/>
            <person name="Chan C."/>
        </authorList>
    </citation>
    <scope>NUCLEOTIDE SEQUENCE [LARGE SCALE GENOMIC DNA]</scope>
</reference>
<protein>
    <submittedName>
        <fullName evidence="2">Uncharacterized protein</fullName>
    </submittedName>
</protein>
<evidence type="ECO:0000313" key="2">
    <source>
        <dbReference type="EMBL" id="CAK0855070.1"/>
    </source>
</evidence>
<feature type="compositionally biased region" description="Basic and acidic residues" evidence="1">
    <location>
        <begin position="41"/>
        <end position="51"/>
    </location>
</feature>
<feature type="non-terminal residue" evidence="2">
    <location>
        <position position="1"/>
    </location>
</feature>
<gene>
    <name evidence="2" type="ORF">PCOR1329_LOCUS45916</name>
</gene>
<feature type="region of interest" description="Disordered" evidence="1">
    <location>
        <begin position="1"/>
        <end position="132"/>
    </location>
</feature>
<organism evidence="2 3">
    <name type="scientific">Prorocentrum cordatum</name>
    <dbReference type="NCBI Taxonomy" id="2364126"/>
    <lineage>
        <taxon>Eukaryota</taxon>
        <taxon>Sar</taxon>
        <taxon>Alveolata</taxon>
        <taxon>Dinophyceae</taxon>
        <taxon>Prorocentrales</taxon>
        <taxon>Prorocentraceae</taxon>
        <taxon>Prorocentrum</taxon>
    </lineage>
</organism>
<proteinExistence type="predicted"/>
<feature type="compositionally biased region" description="Low complexity" evidence="1">
    <location>
        <begin position="52"/>
        <end position="64"/>
    </location>
</feature>
<feature type="compositionally biased region" description="Basic and acidic residues" evidence="1">
    <location>
        <begin position="1"/>
        <end position="16"/>
    </location>
</feature>
<accession>A0ABN9U7G9</accession>
<dbReference type="Proteomes" id="UP001189429">
    <property type="component" value="Unassembled WGS sequence"/>
</dbReference>
<evidence type="ECO:0000313" key="3">
    <source>
        <dbReference type="Proteomes" id="UP001189429"/>
    </source>
</evidence>
<keyword evidence="3" id="KW-1185">Reference proteome</keyword>
<comment type="caution">
    <text evidence="2">The sequence shown here is derived from an EMBL/GenBank/DDBJ whole genome shotgun (WGS) entry which is preliminary data.</text>
</comment>
<evidence type="ECO:0000256" key="1">
    <source>
        <dbReference type="SAM" id="MobiDB-lite"/>
    </source>
</evidence>
<feature type="non-terminal residue" evidence="2">
    <location>
        <position position="132"/>
    </location>
</feature>